<dbReference type="PRINTS" id="PR00111">
    <property type="entry name" value="ABHYDROLASE"/>
</dbReference>
<evidence type="ECO:0000313" key="2">
    <source>
        <dbReference type="EMBL" id="KEF59293.1"/>
    </source>
</evidence>
<dbReference type="STRING" id="1182545.A0A072PJ38"/>
<dbReference type="HOGENOM" id="CLU_020336_13_3_1"/>
<gene>
    <name evidence="2" type="ORF">A1O9_04137</name>
</gene>
<organism evidence="2 3">
    <name type="scientific">Exophiala aquamarina CBS 119918</name>
    <dbReference type="NCBI Taxonomy" id="1182545"/>
    <lineage>
        <taxon>Eukaryota</taxon>
        <taxon>Fungi</taxon>
        <taxon>Dikarya</taxon>
        <taxon>Ascomycota</taxon>
        <taxon>Pezizomycotina</taxon>
        <taxon>Eurotiomycetes</taxon>
        <taxon>Chaetothyriomycetidae</taxon>
        <taxon>Chaetothyriales</taxon>
        <taxon>Herpotrichiellaceae</taxon>
        <taxon>Exophiala</taxon>
    </lineage>
</organism>
<dbReference type="InterPro" id="IPR029058">
    <property type="entry name" value="AB_hydrolase_fold"/>
</dbReference>
<dbReference type="Proteomes" id="UP000027920">
    <property type="component" value="Unassembled WGS sequence"/>
</dbReference>
<name>A0A072PJ38_9EURO</name>
<comment type="caution">
    <text evidence="2">The sequence shown here is derived from an EMBL/GenBank/DDBJ whole genome shotgun (WGS) entry which is preliminary data.</text>
</comment>
<dbReference type="VEuPathDB" id="FungiDB:A1O9_04137"/>
<proteinExistence type="predicted"/>
<dbReference type="InterPro" id="IPR000073">
    <property type="entry name" value="AB_hydrolase_1"/>
</dbReference>
<feature type="domain" description="AB hydrolase-1" evidence="1">
    <location>
        <begin position="34"/>
        <end position="281"/>
    </location>
</feature>
<dbReference type="OrthoDB" id="6431331at2759"/>
<evidence type="ECO:0000259" key="1">
    <source>
        <dbReference type="Pfam" id="PF12697"/>
    </source>
</evidence>
<accession>A0A072PJ38</accession>
<dbReference type="EMBL" id="AMGV01000003">
    <property type="protein sequence ID" value="KEF59293.1"/>
    <property type="molecule type" value="Genomic_DNA"/>
</dbReference>
<dbReference type="PANTHER" id="PTHR43689">
    <property type="entry name" value="HYDROLASE"/>
    <property type="match status" value="1"/>
</dbReference>
<keyword evidence="3" id="KW-1185">Reference proteome</keyword>
<dbReference type="PANTHER" id="PTHR43689:SF8">
    <property type="entry name" value="ALPHA_BETA-HYDROLASES SUPERFAMILY PROTEIN"/>
    <property type="match status" value="1"/>
</dbReference>
<evidence type="ECO:0000313" key="3">
    <source>
        <dbReference type="Proteomes" id="UP000027920"/>
    </source>
</evidence>
<reference evidence="2 3" key="1">
    <citation type="submission" date="2013-03" db="EMBL/GenBank/DDBJ databases">
        <title>The Genome Sequence of Exophiala aquamarina CBS 119918.</title>
        <authorList>
            <consortium name="The Broad Institute Genomics Platform"/>
            <person name="Cuomo C."/>
            <person name="de Hoog S."/>
            <person name="Gorbushina A."/>
            <person name="Walker B."/>
            <person name="Young S.K."/>
            <person name="Zeng Q."/>
            <person name="Gargeya S."/>
            <person name="Fitzgerald M."/>
            <person name="Haas B."/>
            <person name="Abouelleil A."/>
            <person name="Allen A.W."/>
            <person name="Alvarado L."/>
            <person name="Arachchi H.M."/>
            <person name="Berlin A.M."/>
            <person name="Chapman S.B."/>
            <person name="Gainer-Dewar J."/>
            <person name="Goldberg J."/>
            <person name="Griggs A."/>
            <person name="Gujja S."/>
            <person name="Hansen M."/>
            <person name="Howarth C."/>
            <person name="Imamovic A."/>
            <person name="Ireland A."/>
            <person name="Larimer J."/>
            <person name="McCowan C."/>
            <person name="Murphy C."/>
            <person name="Pearson M."/>
            <person name="Poon T.W."/>
            <person name="Priest M."/>
            <person name="Roberts A."/>
            <person name="Saif S."/>
            <person name="Shea T."/>
            <person name="Sisk P."/>
            <person name="Sykes S."/>
            <person name="Wortman J."/>
            <person name="Nusbaum C."/>
            <person name="Birren B."/>
        </authorList>
    </citation>
    <scope>NUCLEOTIDE SEQUENCE [LARGE SCALE GENOMIC DNA]</scope>
    <source>
        <strain evidence="2 3">CBS 119918</strain>
    </source>
</reference>
<protein>
    <recommendedName>
        <fullName evidence="1">AB hydrolase-1 domain-containing protein</fullName>
    </recommendedName>
</protein>
<dbReference type="GeneID" id="25279070"/>
<dbReference type="Pfam" id="PF12697">
    <property type="entry name" value="Abhydrolase_6"/>
    <property type="match status" value="1"/>
</dbReference>
<dbReference type="Gene3D" id="3.40.50.1820">
    <property type="entry name" value="alpha/beta hydrolase"/>
    <property type="match status" value="1"/>
</dbReference>
<dbReference type="AlphaFoldDB" id="A0A072PJ38"/>
<dbReference type="RefSeq" id="XP_013261883.1">
    <property type="nucleotide sequence ID" value="XM_013406429.1"/>
</dbReference>
<sequence>MNRFDLNSAICFCTKTREYTISYTVQGNPEGPPLVFIHGTPWSSRVWVPFAAALSSSFKIYLFDNPGYGQSPGGVIISPRDPQDLDASLAGQAEAFAYLLREWDLTEPPHVIAHDNGGLIALRASLNHGAEYASLCLVDVVAVGPFGSTFFKLVAANHDVFNAIPQALMNGLIRAYIQSAAYKPLSREVEDMLLLPWTSAGVQGKAGFLRQMRQADHRHASDVEPRYGEIGKRMPVKIIWGKEDAWIPVDRAKKLAHMIGAHEMVIVEQAGHLIHYDQPLQLITELELWLSKMVNFDQRPRKPPGFVKDT</sequence>
<dbReference type="SUPFAM" id="SSF53474">
    <property type="entry name" value="alpha/beta-Hydrolases"/>
    <property type="match status" value="1"/>
</dbReference>